<dbReference type="InterPro" id="IPR009752">
    <property type="entry name" value="Phage_Mu_GpJ"/>
</dbReference>
<comment type="caution">
    <text evidence="1">The sequence shown here is derived from an EMBL/GenBank/DDBJ whole genome shotgun (WGS) entry which is preliminary data.</text>
</comment>
<dbReference type="EMBL" id="JADBFD010000019">
    <property type="protein sequence ID" value="MBE2888950.1"/>
    <property type="molecule type" value="Genomic_DNA"/>
</dbReference>
<proteinExistence type="predicted"/>
<reference evidence="1 2" key="1">
    <citation type="submission" date="2020-10" db="EMBL/GenBank/DDBJ databases">
        <title>Investigation of anaerobic biodegradation of phenanthrene by a sulfate-dependent Geobacter anodireducens strain PheS2.</title>
        <authorList>
            <person name="Zhang Z."/>
        </authorList>
    </citation>
    <scope>NUCLEOTIDE SEQUENCE [LARGE SCALE GENOMIC DNA]</scope>
    <source>
        <strain evidence="1 2">PheS2</strain>
    </source>
</reference>
<keyword evidence="2" id="KW-1185">Reference proteome</keyword>
<organism evidence="1 2">
    <name type="scientific">Geobacter anodireducens</name>
    <dbReference type="NCBI Taxonomy" id="1340425"/>
    <lineage>
        <taxon>Bacteria</taxon>
        <taxon>Pseudomonadati</taxon>
        <taxon>Thermodesulfobacteriota</taxon>
        <taxon>Desulfuromonadia</taxon>
        <taxon>Geobacterales</taxon>
        <taxon>Geobacteraceae</taxon>
        <taxon>Geobacter</taxon>
    </lineage>
</organism>
<protein>
    <submittedName>
        <fullName evidence="1">DUF1320 domain-containing protein</fullName>
    </submittedName>
</protein>
<dbReference type="RefSeq" id="WP_192905769.1">
    <property type="nucleotide sequence ID" value="NZ_JADBFD010000019.1"/>
</dbReference>
<accession>A0ABR9NXJ1</accession>
<gene>
    <name evidence="1" type="ORF">IIE05_13350</name>
</gene>
<sequence length="142" mass="15446">MYCTQTDIEQRRISTATLIQLTDDADTGAVDAGVVAGAITEAAGMVDGFLRGRYPLPLNPVPEIITTIALDVSVYYLYARKPEFDPPEAVSDRYKSAVALLQRIQDGKMPLYETSAPPATGPSVVSYSGPERLFSRKTLRGF</sequence>
<evidence type="ECO:0000313" key="2">
    <source>
        <dbReference type="Proteomes" id="UP000618926"/>
    </source>
</evidence>
<dbReference type="Proteomes" id="UP000618926">
    <property type="component" value="Unassembled WGS sequence"/>
</dbReference>
<dbReference type="Pfam" id="PF07030">
    <property type="entry name" value="Phage_Mu_Gp36"/>
    <property type="match status" value="1"/>
</dbReference>
<evidence type="ECO:0000313" key="1">
    <source>
        <dbReference type="EMBL" id="MBE2888950.1"/>
    </source>
</evidence>
<name>A0ABR9NXJ1_9BACT</name>